<dbReference type="InterPro" id="IPR023346">
    <property type="entry name" value="Lysozyme-like_dom_sf"/>
</dbReference>
<name>A0A2S6NPI0_RHOGL</name>
<comment type="similarity">
    <text evidence="1">Belongs to the transglycosylase Slt family.</text>
</comment>
<feature type="domain" description="Transglycosylase SLT" evidence="5">
    <location>
        <begin position="38"/>
        <end position="135"/>
    </location>
</feature>
<evidence type="ECO:0000256" key="4">
    <source>
        <dbReference type="SAM" id="SignalP"/>
    </source>
</evidence>
<feature type="compositionally biased region" description="Polar residues" evidence="3">
    <location>
        <begin position="217"/>
        <end position="234"/>
    </location>
</feature>
<dbReference type="Pfam" id="PF01464">
    <property type="entry name" value="SLT"/>
    <property type="match status" value="1"/>
</dbReference>
<evidence type="ECO:0000256" key="1">
    <source>
        <dbReference type="ARBA" id="ARBA00007734"/>
    </source>
</evidence>
<dbReference type="EMBL" id="NHRY01000005">
    <property type="protein sequence ID" value="PPQ40860.1"/>
    <property type="molecule type" value="Genomic_DNA"/>
</dbReference>
<reference evidence="6 7" key="1">
    <citation type="journal article" date="2018" name="Arch. Microbiol.">
        <title>New insights into the metabolic potential of the phototrophic purple bacterium Rhodopila globiformis DSM 161(T) from its draft genome sequence and evidence for a vanadium-dependent nitrogenase.</title>
        <authorList>
            <person name="Imhoff J.F."/>
            <person name="Rahn T."/>
            <person name="Kunzel S."/>
            <person name="Neulinger S.C."/>
        </authorList>
    </citation>
    <scope>NUCLEOTIDE SEQUENCE [LARGE SCALE GENOMIC DNA]</scope>
    <source>
        <strain evidence="6 7">DSM 161</strain>
    </source>
</reference>
<dbReference type="AlphaFoldDB" id="A0A2S6NPI0"/>
<dbReference type="Gene3D" id="1.10.530.10">
    <property type="match status" value="1"/>
</dbReference>
<organism evidence="6 7">
    <name type="scientific">Rhodopila globiformis</name>
    <name type="common">Rhodopseudomonas globiformis</name>
    <dbReference type="NCBI Taxonomy" id="1071"/>
    <lineage>
        <taxon>Bacteria</taxon>
        <taxon>Pseudomonadati</taxon>
        <taxon>Pseudomonadota</taxon>
        <taxon>Alphaproteobacteria</taxon>
        <taxon>Acetobacterales</taxon>
        <taxon>Acetobacteraceae</taxon>
        <taxon>Rhodopila</taxon>
    </lineage>
</organism>
<dbReference type="InterPro" id="IPR008258">
    <property type="entry name" value="Transglycosylase_SLT_dom_1"/>
</dbReference>
<evidence type="ECO:0000256" key="3">
    <source>
        <dbReference type="SAM" id="MobiDB-lite"/>
    </source>
</evidence>
<protein>
    <submittedName>
        <fullName evidence="6">Lytic transglycosylase</fullName>
    </submittedName>
</protein>
<keyword evidence="4" id="KW-0732">Signal</keyword>
<sequence>MACVIGVAVLMLFGAMPAHAQPAQIRVVESRGPFASFVDEAATRFGIPPAWIHAVMRAESFGDTRATSPKGALGLMQIMPETWAELRRRYHLGADPYDAHDNIVAGAAYLRELHDRYGIPGFLAAYNAGPARWEDHVATGRPLPLETRAYLARLVPVVSGGAVDDATLLATVVRSWTEASLFPSPSRPPSTSGKDAVDPQTGSPSDDRRVADWTGLAPSSNGLFVALSGQSPRR</sequence>
<accession>A0A2S6NPI0</accession>
<evidence type="ECO:0000259" key="5">
    <source>
        <dbReference type="Pfam" id="PF01464"/>
    </source>
</evidence>
<dbReference type="PANTHER" id="PTHR37423:SF2">
    <property type="entry name" value="MEMBRANE-BOUND LYTIC MUREIN TRANSGLYCOSYLASE C"/>
    <property type="match status" value="1"/>
</dbReference>
<dbReference type="CDD" id="cd00254">
    <property type="entry name" value="LT-like"/>
    <property type="match status" value="1"/>
</dbReference>
<feature type="region of interest" description="Disordered" evidence="3">
    <location>
        <begin position="180"/>
        <end position="234"/>
    </location>
</feature>
<feature type="chain" id="PRO_5015696418" evidence="4">
    <location>
        <begin position="21"/>
        <end position="234"/>
    </location>
</feature>
<gene>
    <name evidence="6" type="ORF">CCS01_00110</name>
</gene>
<comment type="similarity">
    <text evidence="2">Belongs to the virb1 family.</text>
</comment>
<dbReference type="OrthoDB" id="9801695at2"/>
<dbReference type="PANTHER" id="PTHR37423">
    <property type="entry name" value="SOLUBLE LYTIC MUREIN TRANSGLYCOSYLASE-RELATED"/>
    <property type="match status" value="1"/>
</dbReference>
<feature type="signal peptide" evidence="4">
    <location>
        <begin position="1"/>
        <end position="20"/>
    </location>
</feature>
<evidence type="ECO:0000313" key="6">
    <source>
        <dbReference type="EMBL" id="PPQ40860.1"/>
    </source>
</evidence>
<proteinExistence type="inferred from homology"/>
<keyword evidence="7" id="KW-1185">Reference proteome</keyword>
<comment type="caution">
    <text evidence="6">The sequence shown here is derived from an EMBL/GenBank/DDBJ whole genome shotgun (WGS) entry which is preliminary data.</text>
</comment>
<dbReference type="Proteomes" id="UP000239724">
    <property type="component" value="Unassembled WGS sequence"/>
</dbReference>
<evidence type="ECO:0000313" key="7">
    <source>
        <dbReference type="Proteomes" id="UP000239724"/>
    </source>
</evidence>
<evidence type="ECO:0000256" key="2">
    <source>
        <dbReference type="ARBA" id="ARBA00009387"/>
    </source>
</evidence>
<dbReference type="SUPFAM" id="SSF53955">
    <property type="entry name" value="Lysozyme-like"/>
    <property type="match status" value="1"/>
</dbReference>